<dbReference type="CDD" id="cd05471">
    <property type="entry name" value="pepsin_like"/>
    <property type="match status" value="1"/>
</dbReference>
<proteinExistence type="inferred from homology"/>
<keyword evidence="2 4" id="KW-0064">Aspartyl protease</keyword>
<keyword evidence="8" id="KW-1185">Reference proteome</keyword>
<dbReference type="PROSITE" id="PS00141">
    <property type="entry name" value="ASP_PROTEASE"/>
    <property type="match status" value="2"/>
</dbReference>
<feature type="chain" id="PRO_5002316468" evidence="5">
    <location>
        <begin position="18"/>
        <end position="406"/>
    </location>
</feature>
<dbReference type="InterPro" id="IPR001969">
    <property type="entry name" value="Aspartic_peptidase_AS"/>
</dbReference>
<dbReference type="OrthoDB" id="660550at2759"/>
<dbReference type="EMBL" id="KN880743">
    <property type="protein sequence ID" value="KIY62840.1"/>
    <property type="molecule type" value="Genomic_DNA"/>
</dbReference>
<keyword evidence="4" id="KW-0378">Hydrolase</keyword>
<feature type="active site" evidence="3">
    <location>
        <position position="100"/>
    </location>
</feature>
<dbReference type="PROSITE" id="PS51767">
    <property type="entry name" value="PEPTIDASE_A1"/>
    <property type="match status" value="1"/>
</dbReference>
<dbReference type="GO" id="GO:0004190">
    <property type="term" value="F:aspartic-type endopeptidase activity"/>
    <property type="evidence" value="ECO:0007669"/>
    <property type="project" value="UniProtKB-KW"/>
</dbReference>
<evidence type="ECO:0000256" key="5">
    <source>
        <dbReference type="SAM" id="SignalP"/>
    </source>
</evidence>
<dbReference type="Gene3D" id="2.40.70.10">
    <property type="entry name" value="Acid Proteases"/>
    <property type="match status" value="2"/>
</dbReference>
<feature type="domain" description="Peptidase A1" evidence="6">
    <location>
        <begin position="82"/>
        <end position="396"/>
    </location>
</feature>
<dbReference type="InterPro" id="IPR033121">
    <property type="entry name" value="PEPTIDASE_A1"/>
</dbReference>
<protein>
    <submittedName>
        <fullName evidence="7">Acid protease</fullName>
    </submittedName>
</protein>
<sequence length="406" mass="42434">MKLSLLVVSAAISFAAANPVNKGPGPVKVPLSKRFSFRADGKTKLPDVDRARASALRQGGGSRQNLLRRDGDETVQNVATVYTASIGIGEPATQYTLLIDTGSSNTWIGANQTYKETDTSKDTGDTVSVSYGSGSFSGKEYTDKVTISDGLVIDSQSIGVADESQGLTGFDGILGIGPVALTEGTLSDSSKTIPTVTDNLADAGSIKKNAIGIFYAPASEDDTAGTLTWGGADSSLYTGDLNYVPITSTSPASAYWGVDQDVAYGGSSILDSSAGIVDTGTTLVLLATDAFDAYKKQTGAKEDSATGLLKITKSQYSKLSDLTFTIGGTDYTLSPNAQIWPRSLNADIGGDANSIYLIVADLGSQSGQGLDFINGYSFLERFYTVYDTENSQVGFAETKYTDSTAN</sequence>
<name>A0A0D7AXZ0_9AGAR</name>
<dbReference type="AlphaFoldDB" id="A0A0D7AXZ0"/>
<evidence type="ECO:0000256" key="4">
    <source>
        <dbReference type="RuleBase" id="RU000454"/>
    </source>
</evidence>
<dbReference type="PRINTS" id="PR00792">
    <property type="entry name" value="PEPSIN"/>
</dbReference>
<evidence type="ECO:0000313" key="7">
    <source>
        <dbReference type="EMBL" id="KIY62840.1"/>
    </source>
</evidence>
<evidence type="ECO:0000256" key="1">
    <source>
        <dbReference type="ARBA" id="ARBA00007447"/>
    </source>
</evidence>
<keyword evidence="4 7" id="KW-0645">Protease</keyword>
<feature type="active site" evidence="3">
    <location>
        <position position="278"/>
    </location>
</feature>
<dbReference type="Pfam" id="PF00026">
    <property type="entry name" value="Asp"/>
    <property type="match status" value="1"/>
</dbReference>
<evidence type="ECO:0000259" key="6">
    <source>
        <dbReference type="PROSITE" id="PS51767"/>
    </source>
</evidence>
<accession>A0A0D7AXZ0</accession>
<dbReference type="InterPro" id="IPR034164">
    <property type="entry name" value="Pepsin-like_dom"/>
</dbReference>
<dbReference type="Proteomes" id="UP000054007">
    <property type="component" value="Unassembled WGS sequence"/>
</dbReference>
<comment type="similarity">
    <text evidence="1 4">Belongs to the peptidase A1 family.</text>
</comment>
<dbReference type="PANTHER" id="PTHR47966">
    <property type="entry name" value="BETA-SITE APP-CLEAVING ENZYME, ISOFORM A-RELATED"/>
    <property type="match status" value="1"/>
</dbReference>
<gene>
    <name evidence="7" type="ORF">CYLTODRAFT_360882</name>
</gene>
<keyword evidence="5" id="KW-0732">Signal</keyword>
<dbReference type="STRING" id="1314674.A0A0D7AXZ0"/>
<dbReference type="InterPro" id="IPR001461">
    <property type="entry name" value="Aspartic_peptidase_A1"/>
</dbReference>
<dbReference type="GO" id="GO:0006508">
    <property type="term" value="P:proteolysis"/>
    <property type="evidence" value="ECO:0007669"/>
    <property type="project" value="UniProtKB-KW"/>
</dbReference>
<dbReference type="InterPro" id="IPR021109">
    <property type="entry name" value="Peptidase_aspartic_dom_sf"/>
</dbReference>
<feature type="signal peptide" evidence="5">
    <location>
        <begin position="1"/>
        <end position="17"/>
    </location>
</feature>
<dbReference type="PANTHER" id="PTHR47966:SF51">
    <property type="entry name" value="BETA-SITE APP-CLEAVING ENZYME, ISOFORM A-RELATED"/>
    <property type="match status" value="1"/>
</dbReference>
<dbReference type="SUPFAM" id="SSF50630">
    <property type="entry name" value="Acid proteases"/>
    <property type="match status" value="1"/>
</dbReference>
<evidence type="ECO:0000256" key="2">
    <source>
        <dbReference type="ARBA" id="ARBA00022750"/>
    </source>
</evidence>
<evidence type="ECO:0000313" key="8">
    <source>
        <dbReference type="Proteomes" id="UP000054007"/>
    </source>
</evidence>
<organism evidence="7 8">
    <name type="scientific">Cylindrobasidium torrendii FP15055 ss-10</name>
    <dbReference type="NCBI Taxonomy" id="1314674"/>
    <lineage>
        <taxon>Eukaryota</taxon>
        <taxon>Fungi</taxon>
        <taxon>Dikarya</taxon>
        <taxon>Basidiomycota</taxon>
        <taxon>Agaricomycotina</taxon>
        <taxon>Agaricomycetes</taxon>
        <taxon>Agaricomycetidae</taxon>
        <taxon>Agaricales</taxon>
        <taxon>Marasmiineae</taxon>
        <taxon>Physalacriaceae</taxon>
        <taxon>Cylindrobasidium</taxon>
    </lineage>
</organism>
<evidence type="ECO:0000256" key="3">
    <source>
        <dbReference type="PIRSR" id="PIRSR601461-1"/>
    </source>
</evidence>
<reference evidence="7 8" key="1">
    <citation type="journal article" date="2015" name="Fungal Genet. Biol.">
        <title>Evolution of novel wood decay mechanisms in Agaricales revealed by the genome sequences of Fistulina hepatica and Cylindrobasidium torrendii.</title>
        <authorList>
            <person name="Floudas D."/>
            <person name="Held B.W."/>
            <person name="Riley R."/>
            <person name="Nagy L.G."/>
            <person name="Koehler G."/>
            <person name="Ransdell A.S."/>
            <person name="Younus H."/>
            <person name="Chow J."/>
            <person name="Chiniquy J."/>
            <person name="Lipzen A."/>
            <person name="Tritt A."/>
            <person name="Sun H."/>
            <person name="Haridas S."/>
            <person name="LaButti K."/>
            <person name="Ohm R.A."/>
            <person name="Kues U."/>
            <person name="Blanchette R.A."/>
            <person name="Grigoriev I.V."/>
            <person name="Minto R.E."/>
            <person name="Hibbett D.S."/>
        </authorList>
    </citation>
    <scope>NUCLEOTIDE SEQUENCE [LARGE SCALE GENOMIC DNA]</scope>
    <source>
        <strain evidence="7 8">FP15055 ss-10</strain>
    </source>
</reference>